<feature type="transmembrane region" description="Helical" evidence="2">
    <location>
        <begin position="6"/>
        <end position="28"/>
    </location>
</feature>
<gene>
    <name evidence="4" type="ordered locus">Dred_2791</name>
</gene>
<dbReference type="PANTHER" id="PTHR46558:SF11">
    <property type="entry name" value="HTH-TYPE TRANSCRIPTIONAL REGULATOR XRE"/>
    <property type="match status" value="1"/>
</dbReference>
<dbReference type="InterPro" id="IPR010982">
    <property type="entry name" value="Lambda_DNA-bd_dom_sf"/>
</dbReference>
<dbReference type="SMART" id="SM00530">
    <property type="entry name" value="HTH_XRE"/>
    <property type="match status" value="1"/>
</dbReference>
<sequence>MFLVGYNAGCVLFLVDVFLRSFVMSTIGERLRQLRKEKNINREDVANLLGVTVRSVTNYESGQRNLDPDQLIALADYYDVSMDYLTGRSDNPKPPQTTTIDDEWPEVANVLRRNGKKLTTEDKKRIATIIKAAVEDIDE</sequence>
<dbReference type="CDD" id="cd00093">
    <property type="entry name" value="HTH_XRE"/>
    <property type="match status" value="1"/>
</dbReference>
<dbReference type="GO" id="GO:0003677">
    <property type="term" value="F:DNA binding"/>
    <property type="evidence" value="ECO:0007669"/>
    <property type="project" value="UniProtKB-KW"/>
</dbReference>
<name>A4J892_DESRM</name>
<keyword evidence="2" id="KW-0472">Membrane</keyword>
<keyword evidence="2" id="KW-1133">Transmembrane helix</keyword>
<dbReference type="Pfam" id="PF01381">
    <property type="entry name" value="HTH_3"/>
    <property type="match status" value="1"/>
</dbReference>
<evidence type="ECO:0000256" key="1">
    <source>
        <dbReference type="ARBA" id="ARBA00023125"/>
    </source>
</evidence>
<dbReference type="PANTHER" id="PTHR46558">
    <property type="entry name" value="TRACRIPTIONAL REGULATORY PROTEIN-RELATED-RELATED"/>
    <property type="match status" value="1"/>
</dbReference>
<dbReference type="PROSITE" id="PS50943">
    <property type="entry name" value="HTH_CROC1"/>
    <property type="match status" value="1"/>
</dbReference>
<keyword evidence="2" id="KW-0812">Transmembrane</keyword>
<evidence type="ECO:0000259" key="3">
    <source>
        <dbReference type="PROSITE" id="PS50943"/>
    </source>
</evidence>
<dbReference type="KEGG" id="drm:Dred_2791"/>
<dbReference type="InterPro" id="IPR001387">
    <property type="entry name" value="Cro/C1-type_HTH"/>
</dbReference>
<dbReference type="STRING" id="349161.Dred_2791"/>
<keyword evidence="1" id="KW-0238">DNA-binding</keyword>
<dbReference type="AlphaFoldDB" id="A4J892"/>
<protein>
    <submittedName>
        <fullName evidence="4">Transcriptional regulator, XRE family</fullName>
    </submittedName>
</protein>
<dbReference type="Proteomes" id="UP000001556">
    <property type="component" value="Chromosome"/>
</dbReference>
<dbReference type="eggNOG" id="COG1476">
    <property type="taxonomic scope" value="Bacteria"/>
</dbReference>
<dbReference type="SUPFAM" id="SSF47413">
    <property type="entry name" value="lambda repressor-like DNA-binding domains"/>
    <property type="match status" value="1"/>
</dbReference>
<dbReference type="EMBL" id="CP000612">
    <property type="protein sequence ID" value="ABO51295.1"/>
    <property type="molecule type" value="Genomic_DNA"/>
</dbReference>
<accession>A4J892</accession>
<organism evidence="4 5">
    <name type="scientific">Desulforamulus reducens (strain ATCC BAA-1160 / DSM 100696 / MI-1)</name>
    <name type="common">Desulfotomaculum reducens</name>
    <dbReference type="NCBI Taxonomy" id="349161"/>
    <lineage>
        <taxon>Bacteria</taxon>
        <taxon>Bacillati</taxon>
        <taxon>Bacillota</taxon>
        <taxon>Clostridia</taxon>
        <taxon>Eubacteriales</taxon>
        <taxon>Peptococcaceae</taxon>
        <taxon>Desulforamulus</taxon>
    </lineage>
</organism>
<keyword evidence="5" id="KW-1185">Reference proteome</keyword>
<dbReference type="Gene3D" id="1.10.260.40">
    <property type="entry name" value="lambda repressor-like DNA-binding domains"/>
    <property type="match status" value="1"/>
</dbReference>
<feature type="domain" description="HTH cro/C1-type" evidence="3">
    <location>
        <begin position="31"/>
        <end position="85"/>
    </location>
</feature>
<evidence type="ECO:0000313" key="4">
    <source>
        <dbReference type="EMBL" id="ABO51295.1"/>
    </source>
</evidence>
<reference evidence="4 5" key="1">
    <citation type="submission" date="2007-03" db="EMBL/GenBank/DDBJ databases">
        <title>Complete sequence of Desulfotomaculum reducens MI-1.</title>
        <authorList>
            <consortium name="US DOE Joint Genome Institute"/>
            <person name="Copeland A."/>
            <person name="Lucas S."/>
            <person name="Lapidus A."/>
            <person name="Barry K."/>
            <person name="Detter J.C."/>
            <person name="Glavina del Rio T."/>
            <person name="Hammon N."/>
            <person name="Israni S."/>
            <person name="Dalin E."/>
            <person name="Tice H."/>
            <person name="Pitluck S."/>
            <person name="Sims D."/>
            <person name="Brettin T."/>
            <person name="Bruce D."/>
            <person name="Han C."/>
            <person name="Tapia R."/>
            <person name="Schmutz J."/>
            <person name="Larimer F."/>
            <person name="Land M."/>
            <person name="Hauser L."/>
            <person name="Kyrpides N."/>
            <person name="Kim E."/>
            <person name="Tebo B.M."/>
            <person name="Richardson P."/>
        </authorList>
    </citation>
    <scope>NUCLEOTIDE SEQUENCE [LARGE SCALE GENOMIC DNA]</scope>
    <source>
        <strain evidence="4 5">MI-1</strain>
    </source>
</reference>
<proteinExistence type="predicted"/>
<evidence type="ECO:0000313" key="5">
    <source>
        <dbReference type="Proteomes" id="UP000001556"/>
    </source>
</evidence>
<dbReference type="HOGENOM" id="CLU_066192_4_2_9"/>
<evidence type="ECO:0000256" key="2">
    <source>
        <dbReference type="SAM" id="Phobius"/>
    </source>
</evidence>